<sequence length="1408" mass="152279">MNRQTPKNPRRRSLAKRRLRGGERLEERRLLAVVINEIHYDPDVATEQVEFLELHNTGAETVDLAGWRIDDAVDYTFPAGAEIPAGGFVVVTQNANEFNGKFGFAPLGEWEQGDRLSNEGEKIELLDAAGVLVDEVTYRPGFPWPTVGEVGNSLELINPALDNDLAGSWRSSGLSSSAHAGESLVQTGSVWRYRKGVGSNPPANSNTPATDWRSSDFNELNDAVAWQDGAATLGYGDGDDATVLSDMRFNYSSIYARRTFTLDANLPDALELRVYVDDGAIVYLNGAEVGRFNVSAGAKNHDSTSGSNHEAEWETLQIANASSLLTAGENTVAVHALNGTLDSSDFSFNLELSVPDATVGLPTPGAVNSVRSTNAAPQLRQLSLSNPQPGSGEEVVVTIKATDPDGVQQLYLEYQTVDPGAYIRLTDPGYDTGWTSLAMNDDGVLGDAVAGDDVYSVTLPASLQVHRRLVRYRITAEDALGASVTAPYADDPQPNFAYFVYDGVPDYTASLRPGFEPSVVYSGDALDDIATYHLIANATDVTNSQYNGQYNEVLFRGTLVYDGVVYDHVEFRNRGVASTYQVGKNKWKIEFLNGHHLQARDNYGAPFGETWDEINVLPGTNPWWRNDISTEGTVLSEAAAFKLYDLAGAPSPYTTYFNFRVIDGASETGGDQYSGDFWGLYVGIEQPDGSFLDERGLEDGNVYNMHSSVFGATNQRHQGSESVTDRSDLAAFMSGIDGGFETLQWWEENLNWDVYFAWNIVNHLVNNSDIRPNENVNYYRDQVSGQWYVIPWDLDLTFEDAPHLGNPVTNRENIRSLLSQHPEAALAYENRLREVTDLLLNNGDAALVIEELANVLAPGGDQTIVDANQAMWDFHPRKVKKGIWYENFNPQLLQSETFAGLVDYMQDFVSPGGYGYNLVQSRGSESGVPNKPSISYVGAAQFPVDQLVFEASAFSDPQGAGSFAAMEWRAAEVRSSQTAGYTSGTPFLYELNSVWESGTQTTFTSQQMAPADAFEPGATYRTRVRMQDADGHWSHWSDPIEFVAGAAALNPTVAVTEVHYHPSAGVVADESDLEFIELLNTGVSATDLSGVQIVDFASEPYVIDSGVMLAPGERLIVARTPEVFTAVYGEGLNVASTGFGDRNLGNGGDTVTLLTAQGVAILSFTYDDSAPWPTAADGDGASLEIVDPLGDPNDPANWRASAVAGGSPGAAGLAVPALAGDYDNDGDVDRGDYDTWRSQYGLTLLTPGAGSDGNADGVVNAADYAMWRDYEAAALAAASVTGDIDNEPVALASPLDAKDWRPASSDYIAALAPLSEPAAAFSVASDQTAIQPATESSLSNQRAQQLTQQVSSERRTRPQQSPSTLRGGAVIDSEELGRDQYFSEIGLMDSSRPAVGPSRPLRTPWRGV</sequence>
<dbReference type="EMBL" id="SJPO01000008">
    <property type="protein sequence ID" value="TWT74577.1"/>
    <property type="molecule type" value="Genomic_DNA"/>
</dbReference>
<name>A0A5C5YI83_9BACT</name>
<gene>
    <name evidence="3" type="ORF">Pla123a_34010</name>
</gene>
<evidence type="ECO:0000313" key="3">
    <source>
        <dbReference type="EMBL" id="TWT74577.1"/>
    </source>
</evidence>
<dbReference type="InterPro" id="IPR001322">
    <property type="entry name" value="Lamin_tail_dom"/>
</dbReference>
<feature type="region of interest" description="Disordered" evidence="1">
    <location>
        <begin position="1349"/>
        <end position="1372"/>
    </location>
</feature>
<dbReference type="RefSeq" id="WP_146589065.1">
    <property type="nucleotide sequence ID" value="NZ_SJPO01000008.1"/>
</dbReference>
<dbReference type="OrthoDB" id="9809781at2"/>
<protein>
    <submittedName>
        <fullName evidence="3">CotH protein</fullName>
    </submittedName>
</protein>
<dbReference type="SUPFAM" id="SSF74853">
    <property type="entry name" value="Lamin A/C globular tail domain"/>
    <property type="match status" value="2"/>
</dbReference>
<reference evidence="3 4" key="1">
    <citation type="submission" date="2019-02" db="EMBL/GenBank/DDBJ databases">
        <title>Deep-cultivation of Planctomycetes and their phenomic and genomic characterization uncovers novel biology.</title>
        <authorList>
            <person name="Wiegand S."/>
            <person name="Jogler M."/>
            <person name="Boedeker C."/>
            <person name="Pinto D."/>
            <person name="Vollmers J."/>
            <person name="Rivas-Marin E."/>
            <person name="Kohn T."/>
            <person name="Peeters S.H."/>
            <person name="Heuer A."/>
            <person name="Rast P."/>
            <person name="Oberbeckmann S."/>
            <person name="Bunk B."/>
            <person name="Jeske O."/>
            <person name="Meyerdierks A."/>
            <person name="Storesund J.E."/>
            <person name="Kallscheuer N."/>
            <person name="Luecker S."/>
            <person name="Lage O.M."/>
            <person name="Pohl T."/>
            <person name="Merkel B.J."/>
            <person name="Hornburger P."/>
            <person name="Mueller R.-W."/>
            <person name="Bruemmer F."/>
            <person name="Labrenz M."/>
            <person name="Spormann A.M."/>
            <person name="Op Den Camp H."/>
            <person name="Overmann J."/>
            <person name="Amann R."/>
            <person name="Jetten M.S.M."/>
            <person name="Mascher T."/>
            <person name="Medema M.H."/>
            <person name="Devos D.P."/>
            <person name="Kaster A.-K."/>
            <person name="Ovreas L."/>
            <person name="Rohde M."/>
            <person name="Galperin M.Y."/>
            <person name="Jogler C."/>
        </authorList>
    </citation>
    <scope>NUCLEOTIDE SEQUENCE [LARGE SCALE GENOMIC DNA]</scope>
    <source>
        <strain evidence="3 4">Pla123a</strain>
    </source>
</reference>
<evidence type="ECO:0000256" key="1">
    <source>
        <dbReference type="SAM" id="MobiDB-lite"/>
    </source>
</evidence>
<evidence type="ECO:0000259" key="2">
    <source>
        <dbReference type="PROSITE" id="PS51841"/>
    </source>
</evidence>
<dbReference type="Proteomes" id="UP000318478">
    <property type="component" value="Unassembled WGS sequence"/>
</dbReference>
<keyword evidence="4" id="KW-1185">Reference proteome</keyword>
<organism evidence="3 4">
    <name type="scientific">Posidoniimonas polymericola</name>
    <dbReference type="NCBI Taxonomy" id="2528002"/>
    <lineage>
        <taxon>Bacteria</taxon>
        <taxon>Pseudomonadati</taxon>
        <taxon>Planctomycetota</taxon>
        <taxon>Planctomycetia</taxon>
        <taxon>Pirellulales</taxon>
        <taxon>Lacipirellulaceae</taxon>
        <taxon>Posidoniimonas</taxon>
    </lineage>
</organism>
<dbReference type="InterPro" id="IPR013783">
    <property type="entry name" value="Ig-like_fold"/>
</dbReference>
<feature type="domain" description="LTD" evidence="2">
    <location>
        <begin position="1038"/>
        <end position="1168"/>
    </location>
</feature>
<dbReference type="PANTHER" id="PTHR40050">
    <property type="entry name" value="INNER SPORE COAT PROTEIN H"/>
    <property type="match status" value="1"/>
</dbReference>
<dbReference type="Gene3D" id="2.60.120.260">
    <property type="entry name" value="Galactose-binding domain-like"/>
    <property type="match status" value="1"/>
</dbReference>
<proteinExistence type="predicted"/>
<dbReference type="Pfam" id="PF00932">
    <property type="entry name" value="LTD"/>
    <property type="match status" value="2"/>
</dbReference>
<dbReference type="PANTHER" id="PTHR40050:SF1">
    <property type="entry name" value="INNER SPORE COAT PROTEIN H"/>
    <property type="match status" value="1"/>
</dbReference>
<feature type="region of interest" description="Disordered" evidence="1">
    <location>
        <begin position="1389"/>
        <end position="1408"/>
    </location>
</feature>
<dbReference type="Gene3D" id="2.60.40.1260">
    <property type="entry name" value="Lamin Tail domain"/>
    <property type="match status" value="1"/>
</dbReference>
<dbReference type="PROSITE" id="PS51841">
    <property type="entry name" value="LTD"/>
    <property type="match status" value="2"/>
</dbReference>
<accession>A0A5C5YI83</accession>
<dbReference type="Pfam" id="PF08757">
    <property type="entry name" value="CotH"/>
    <property type="match status" value="1"/>
</dbReference>
<comment type="caution">
    <text evidence="3">The sequence shown here is derived from an EMBL/GenBank/DDBJ whole genome shotgun (WGS) entry which is preliminary data.</text>
</comment>
<dbReference type="InterPro" id="IPR036415">
    <property type="entry name" value="Lamin_tail_dom_sf"/>
</dbReference>
<dbReference type="InterPro" id="IPR014867">
    <property type="entry name" value="Spore_coat_CotH_CotH2/3/7"/>
</dbReference>
<feature type="domain" description="LTD" evidence="2">
    <location>
        <begin position="27"/>
        <end position="140"/>
    </location>
</feature>
<evidence type="ECO:0000313" key="4">
    <source>
        <dbReference type="Proteomes" id="UP000318478"/>
    </source>
</evidence>
<dbReference type="Gene3D" id="2.60.40.10">
    <property type="entry name" value="Immunoglobulins"/>
    <property type="match status" value="1"/>
</dbReference>